<reference evidence="2" key="1">
    <citation type="journal article" date="2014" name="Int. J. Syst. Evol. Microbiol.">
        <title>Complete genome sequence of Corynebacterium casei LMG S-19264T (=DSM 44701T), isolated from a smear-ripened cheese.</title>
        <authorList>
            <consortium name="US DOE Joint Genome Institute (JGI-PGF)"/>
            <person name="Walter F."/>
            <person name="Albersmeier A."/>
            <person name="Kalinowski J."/>
            <person name="Ruckert C."/>
        </authorList>
    </citation>
    <scope>NUCLEOTIDE SEQUENCE</scope>
    <source>
        <strain evidence="2">JCM 14371</strain>
    </source>
</reference>
<evidence type="ECO:0000256" key="1">
    <source>
        <dbReference type="SAM" id="Phobius"/>
    </source>
</evidence>
<accession>A0A917P3U7</accession>
<protein>
    <submittedName>
        <fullName evidence="2">Uncharacterized protein</fullName>
    </submittedName>
</protein>
<dbReference type="EMBL" id="BMOE01000001">
    <property type="protein sequence ID" value="GGJ60277.1"/>
    <property type="molecule type" value="Genomic_DNA"/>
</dbReference>
<dbReference type="AlphaFoldDB" id="A0A917P3U7"/>
<feature type="transmembrane region" description="Helical" evidence="1">
    <location>
        <begin position="38"/>
        <end position="59"/>
    </location>
</feature>
<comment type="caution">
    <text evidence="2">The sequence shown here is derived from an EMBL/GenBank/DDBJ whole genome shotgun (WGS) entry which is preliminary data.</text>
</comment>
<keyword evidence="1" id="KW-1133">Transmembrane helix</keyword>
<evidence type="ECO:0000313" key="2">
    <source>
        <dbReference type="EMBL" id="GGJ60277.1"/>
    </source>
</evidence>
<evidence type="ECO:0000313" key="3">
    <source>
        <dbReference type="Proteomes" id="UP000635726"/>
    </source>
</evidence>
<keyword evidence="1" id="KW-0472">Membrane</keyword>
<organism evidence="2 3">
    <name type="scientific">Deinococcus aquiradiocola</name>
    <dbReference type="NCBI Taxonomy" id="393059"/>
    <lineage>
        <taxon>Bacteria</taxon>
        <taxon>Thermotogati</taxon>
        <taxon>Deinococcota</taxon>
        <taxon>Deinococci</taxon>
        <taxon>Deinococcales</taxon>
        <taxon>Deinococcaceae</taxon>
        <taxon>Deinococcus</taxon>
    </lineage>
</organism>
<dbReference type="RefSeq" id="WP_229670629.1">
    <property type="nucleotide sequence ID" value="NZ_BMOE01000001.1"/>
</dbReference>
<feature type="transmembrane region" description="Helical" evidence="1">
    <location>
        <begin position="97"/>
        <end position="114"/>
    </location>
</feature>
<feature type="transmembrane region" description="Helical" evidence="1">
    <location>
        <begin position="65"/>
        <end position="85"/>
    </location>
</feature>
<keyword evidence="3" id="KW-1185">Reference proteome</keyword>
<dbReference type="Proteomes" id="UP000635726">
    <property type="component" value="Unassembled WGS sequence"/>
</dbReference>
<gene>
    <name evidence="2" type="ORF">GCM10008939_00030</name>
</gene>
<feature type="transmembrane region" description="Helical" evidence="1">
    <location>
        <begin position="6"/>
        <end position="26"/>
    </location>
</feature>
<reference evidence="2" key="2">
    <citation type="submission" date="2020-09" db="EMBL/GenBank/DDBJ databases">
        <authorList>
            <person name="Sun Q."/>
            <person name="Ohkuma M."/>
        </authorList>
    </citation>
    <scope>NUCLEOTIDE SEQUENCE</scope>
    <source>
        <strain evidence="2">JCM 14371</strain>
    </source>
</reference>
<proteinExistence type="predicted"/>
<keyword evidence="1" id="KW-0812">Transmembrane</keyword>
<name>A0A917P3U7_9DEIO</name>
<sequence>MSSVALRTTFVLNALLFVPAGLLVYFLPLGTLGVNPLWLGRVAGALLLAWGVSMAYGAWRPVGAAVVQFVTGNLLLAATLVPAALRASMPGTLRTALVAVGVALAVLAVLALVLPRPRTGDLR</sequence>